<evidence type="ECO:0000313" key="3">
    <source>
        <dbReference type="Proteomes" id="UP000010552"/>
    </source>
</evidence>
<feature type="compositionally biased region" description="Low complexity" evidence="1">
    <location>
        <begin position="14"/>
        <end position="23"/>
    </location>
</feature>
<organism evidence="2 3">
    <name type="scientific">Pteropus alecto</name>
    <name type="common">Black flying fox</name>
    <dbReference type="NCBI Taxonomy" id="9402"/>
    <lineage>
        <taxon>Eukaryota</taxon>
        <taxon>Metazoa</taxon>
        <taxon>Chordata</taxon>
        <taxon>Craniata</taxon>
        <taxon>Vertebrata</taxon>
        <taxon>Euteleostomi</taxon>
        <taxon>Mammalia</taxon>
        <taxon>Eutheria</taxon>
        <taxon>Laurasiatheria</taxon>
        <taxon>Chiroptera</taxon>
        <taxon>Yinpterochiroptera</taxon>
        <taxon>Pteropodoidea</taxon>
        <taxon>Pteropodidae</taxon>
        <taxon>Pteropodinae</taxon>
        <taxon>Pteropus</taxon>
    </lineage>
</organism>
<proteinExistence type="predicted"/>
<dbReference type="AlphaFoldDB" id="L5KFC9"/>
<feature type="compositionally biased region" description="Basic and acidic residues" evidence="1">
    <location>
        <begin position="1"/>
        <end position="13"/>
    </location>
</feature>
<dbReference type="Proteomes" id="UP000010552">
    <property type="component" value="Unassembled WGS sequence"/>
</dbReference>
<gene>
    <name evidence="2" type="ORF">PAL_GLEAN10020439</name>
</gene>
<feature type="region of interest" description="Disordered" evidence="1">
    <location>
        <begin position="1"/>
        <end position="23"/>
    </location>
</feature>
<keyword evidence="2" id="KW-0647">Proteasome</keyword>
<name>L5KFC9_PTEAL</name>
<accession>L5KFC9</accession>
<sequence>MEEQRQRQEEEARSTAAASAVEARIAAAGTEDLDEELLKMTLGQQEFGCPGLSDLSSITEEEHIVFAMQRSLQGTEFGQAEAADIDASSAMDTSARQGGR</sequence>
<evidence type="ECO:0000313" key="2">
    <source>
        <dbReference type="EMBL" id="ELK09481.1"/>
    </source>
</evidence>
<dbReference type="InParanoid" id="L5KFC9"/>
<protein>
    <submittedName>
        <fullName evidence="2">26S proteasome non-ATPase regulatory subunit 4</fullName>
    </submittedName>
</protein>
<dbReference type="EMBL" id="KB030800">
    <property type="protein sequence ID" value="ELK09481.1"/>
    <property type="molecule type" value="Genomic_DNA"/>
</dbReference>
<feature type="region of interest" description="Disordered" evidence="1">
    <location>
        <begin position="80"/>
        <end position="100"/>
    </location>
</feature>
<dbReference type="GO" id="GO:0000502">
    <property type="term" value="C:proteasome complex"/>
    <property type="evidence" value="ECO:0007669"/>
    <property type="project" value="UniProtKB-KW"/>
</dbReference>
<evidence type="ECO:0000256" key="1">
    <source>
        <dbReference type="SAM" id="MobiDB-lite"/>
    </source>
</evidence>
<dbReference type="STRING" id="9402.L5KFC9"/>
<keyword evidence="3" id="KW-1185">Reference proteome</keyword>
<feature type="compositionally biased region" description="Polar residues" evidence="1">
    <location>
        <begin position="90"/>
        <end position="100"/>
    </location>
</feature>
<dbReference type="Gene3D" id="6.10.250.120">
    <property type="match status" value="1"/>
</dbReference>
<dbReference type="Gene3D" id="1.10.287.3990">
    <property type="match status" value="1"/>
</dbReference>
<reference evidence="3" key="1">
    <citation type="journal article" date="2013" name="Science">
        <title>Comparative analysis of bat genomes provides insight into the evolution of flight and immunity.</title>
        <authorList>
            <person name="Zhang G."/>
            <person name="Cowled C."/>
            <person name="Shi Z."/>
            <person name="Huang Z."/>
            <person name="Bishop-Lilly K.A."/>
            <person name="Fang X."/>
            <person name="Wynne J.W."/>
            <person name="Xiong Z."/>
            <person name="Baker M.L."/>
            <person name="Zhao W."/>
            <person name="Tachedjian M."/>
            <person name="Zhu Y."/>
            <person name="Zhou P."/>
            <person name="Jiang X."/>
            <person name="Ng J."/>
            <person name="Yang L."/>
            <person name="Wu L."/>
            <person name="Xiao J."/>
            <person name="Feng Y."/>
            <person name="Chen Y."/>
            <person name="Sun X."/>
            <person name="Zhang Y."/>
            <person name="Marsh G.A."/>
            <person name="Crameri G."/>
            <person name="Broder C.C."/>
            <person name="Frey K.G."/>
            <person name="Wang L.F."/>
            <person name="Wang J."/>
        </authorList>
    </citation>
    <scope>NUCLEOTIDE SEQUENCE [LARGE SCALE GENOMIC DNA]</scope>
</reference>